<sequence length="77" mass="9156">MKIDFNPENNDEFDPTPKLSLDNLPKGKYLVNGEMIDNNFSPTDRQKLQEIKVRYQQLNSMPPEHIKWLIERLDELI</sequence>
<evidence type="ECO:0000313" key="2">
    <source>
        <dbReference type="Proteomes" id="UP000062645"/>
    </source>
</evidence>
<keyword evidence="2" id="KW-1185">Reference proteome</keyword>
<protein>
    <submittedName>
        <fullName evidence="1">Uncharacterized protein</fullName>
    </submittedName>
</protein>
<dbReference type="STRING" id="224013.ACX27_04120"/>
<dbReference type="PATRIC" id="fig|224013.5.peg.990"/>
<name>A0A0M4T027_9NOSO</name>
<gene>
    <name evidence="1" type="ORF">ACX27_04120</name>
</gene>
<evidence type="ECO:0000313" key="1">
    <source>
        <dbReference type="EMBL" id="ALF52220.1"/>
    </source>
</evidence>
<organism evidence="1 2">
    <name type="scientific">Nostoc piscinale CENA21</name>
    <dbReference type="NCBI Taxonomy" id="224013"/>
    <lineage>
        <taxon>Bacteria</taxon>
        <taxon>Bacillati</taxon>
        <taxon>Cyanobacteriota</taxon>
        <taxon>Cyanophyceae</taxon>
        <taxon>Nostocales</taxon>
        <taxon>Nostocaceae</taxon>
        <taxon>Nostoc</taxon>
    </lineage>
</organism>
<dbReference type="KEGG" id="npz:ACX27_04120"/>
<reference evidence="1 2" key="2">
    <citation type="journal article" date="2016" name="Genome Announc.">
        <title>Draft Genome Sequence of the N2-Fixing Cyanobacterium Nostoc piscinale CENA21, Isolated from the Brazilian Amazon Floodplain.</title>
        <authorList>
            <person name="Leao T."/>
            <person name="Guimaraes P.I."/>
            <person name="de Melo A.G."/>
            <person name="Ramos R.T."/>
            <person name="Leao P.N."/>
            <person name="Silva A."/>
            <person name="Fiore M.F."/>
            <person name="Schneider M.P."/>
        </authorList>
    </citation>
    <scope>NUCLEOTIDE SEQUENCE [LARGE SCALE GENOMIC DNA]</scope>
    <source>
        <strain evidence="1 2">CENA21</strain>
    </source>
</reference>
<dbReference type="EMBL" id="CP012036">
    <property type="protein sequence ID" value="ALF52220.1"/>
    <property type="molecule type" value="Genomic_DNA"/>
</dbReference>
<proteinExistence type="predicted"/>
<dbReference type="Proteomes" id="UP000062645">
    <property type="component" value="Chromosome"/>
</dbReference>
<dbReference type="RefSeq" id="WP_062288810.1">
    <property type="nucleotide sequence ID" value="NZ_CP012036.1"/>
</dbReference>
<dbReference type="AlphaFoldDB" id="A0A0M4T027"/>
<reference evidence="2" key="1">
    <citation type="submission" date="2015-07" db="EMBL/GenBank/DDBJ databases">
        <title>Genome Of Nitrogen-Fixing Cyanobacterium Nostoc piscinale CENA21 From Solimoes/Amazon River Floodplain Sediments And Comparative Genomics To Uncover Biosynthetic Natural Products Potential.</title>
        <authorList>
            <person name="Leao T.F."/>
            <person name="Leao P.N."/>
            <person name="Guimaraes P.I."/>
            <person name="de Melo A.G.C."/>
            <person name="Ramos R.T.J."/>
            <person name="Silva A."/>
            <person name="Fiore M.F."/>
            <person name="Schneider M.P.C."/>
        </authorList>
    </citation>
    <scope>NUCLEOTIDE SEQUENCE [LARGE SCALE GENOMIC DNA]</scope>
    <source>
        <strain evidence="2">CENA21</strain>
    </source>
</reference>
<accession>A0A0M4T027</accession>